<feature type="region of interest" description="Disordered" evidence="1">
    <location>
        <begin position="238"/>
        <end position="442"/>
    </location>
</feature>
<feature type="compositionally biased region" description="Low complexity" evidence="1">
    <location>
        <begin position="310"/>
        <end position="325"/>
    </location>
</feature>
<dbReference type="Gene3D" id="1.10.8.10">
    <property type="entry name" value="DNA helicase RuvA subunit, C-terminal domain"/>
    <property type="match status" value="1"/>
</dbReference>
<dbReference type="InterPro" id="IPR009060">
    <property type="entry name" value="UBA-like_sf"/>
</dbReference>
<feature type="domain" description="CUE" evidence="2">
    <location>
        <begin position="88"/>
        <end position="131"/>
    </location>
</feature>
<evidence type="ECO:0000259" key="2">
    <source>
        <dbReference type="PROSITE" id="PS51140"/>
    </source>
</evidence>
<dbReference type="EMBL" id="JAACJO010000012">
    <property type="protein sequence ID" value="KAF5351747.1"/>
    <property type="molecule type" value="Genomic_DNA"/>
</dbReference>
<feature type="compositionally biased region" description="Low complexity" evidence="1">
    <location>
        <begin position="39"/>
        <end position="57"/>
    </location>
</feature>
<evidence type="ECO:0000256" key="1">
    <source>
        <dbReference type="SAM" id="MobiDB-lite"/>
    </source>
</evidence>
<dbReference type="InterPro" id="IPR003892">
    <property type="entry name" value="CUE"/>
</dbReference>
<dbReference type="PANTHER" id="PTHR16461">
    <property type="entry name" value="TOLL-INTERACTING PROTEIN"/>
    <property type="match status" value="1"/>
</dbReference>
<dbReference type="SUPFAM" id="SSF46934">
    <property type="entry name" value="UBA-like"/>
    <property type="match status" value="1"/>
</dbReference>
<comment type="caution">
    <text evidence="3">The sequence shown here is derived from an EMBL/GenBank/DDBJ whole genome shotgun (WGS) entry which is preliminary data.</text>
</comment>
<protein>
    <recommendedName>
        <fullName evidence="2">CUE domain-containing protein</fullName>
    </recommendedName>
</protein>
<reference evidence="3 4" key="1">
    <citation type="journal article" date="2020" name="ISME J.">
        <title>Uncovering the hidden diversity of litter-decomposition mechanisms in mushroom-forming fungi.</title>
        <authorList>
            <person name="Floudas D."/>
            <person name="Bentzer J."/>
            <person name="Ahren D."/>
            <person name="Johansson T."/>
            <person name="Persson P."/>
            <person name="Tunlid A."/>
        </authorList>
    </citation>
    <scope>NUCLEOTIDE SEQUENCE [LARGE SCALE GENOMIC DNA]</scope>
    <source>
        <strain evidence="3 4">CBS 146.42</strain>
    </source>
</reference>
<dbReference type="GO" id="GO:0006511">
    <property type="term" value="P:ubiquitin-dependent protein catabolic process"/>
    <property type="evidence" value="ECO:0007669"/>
    <property type="project" value="TreeGrafter"/>
</dbReference>
<keyword evidence="4" id="KW-1185">Reference proteome</keyword>
<dbReference type="Pfam" id="PF02845">
    <property type="entry name" value="CUE"/>
    <property type="match status" value="1"/>
</dbReference>
<dbReference type="AlphaFoldDB" id="A0A8H5FWX7"/>
<dbReference type="GO" id="GO:0031624">
    <property type="term" value="F:ubiquitin conjugating enzyme binding"/>
    <property type="evidence" value="ECO:0007669"/>
    <property type="project" value="TreeGrafter"/>
</dbReference>
<dbReference type="GO" id="GO:0043130">
    <property type="term" value="F:ubiquitin binding"/>
    <property type="evidence" value="ECO:0007669"/>
    <property type="project" value="InterPro"/>
</dbReference>
<feature type="region of interest" description="Disordered" evidence="1">
    <location>
        <begin position="129"/>
        <end position="213"/>
    </location>
</feature>
<evidence type="ECO:0000313" key="4">
    <source>
        <dbReference type="Proteomes" id="UP000559027"/>
    </source>
</evidence>
<evidence type="ECO:0000313" key="3">
    <source>
        <dbReference type="EMBL" id="KAF5351747.1"/>
    </source>
</evidence>
<dbReference type="Proteomes" id="UP000559027">
    <property type="component" value="Unassembled WGS sequence"/>
</dbReference>
<proteinExistence type="predicted"/>
<dbReference type="CDD" id="cd14279">
    <property type="entry name" value="CUE"/>
    <property type="match status" value="1"/>
</dbReference>
<organism evidence="3 4">
    <name type="scientific">Leucocoprinus leucothites</name>
    <dbReference type="NCBI Taxonomy" id="201217"/>
    <lineage>
        <taxon>Eukaryota</taxon>
        <taxon>Fungi</taxon>
        <taxon>Dikarya</taxon>
        <taxon>Basidiomycota</taxon>
        <taxon>Agaricomycotina</taxon>
        <taxon>Agaricomycetes</taxon>
        <taxon>Agaricomycetidae</taxon>
        <taxon>Agaricales</taxon>
        <taxon>Agaricineae</taxon>
        <taxon>Agaricaceae</taxon>
        <taxon>Leucocoprinus</taxon>
    </lineage>
</organism>
<name>A0A8H5FWX7_9AGAR</name>
<feature type="region of interest" description="Disordered" evidence="1">
    <location>
        <begin position="1"/>
        <end position="90"/>
    </location>
</feature>
<feature type="compositionally biased region" description="Polar residues" evidence="1">
    <location>
        <begin position="347"/>
        <end position="381"/>
    </location>
</feature>
<feature type="compositionally biased region" description="Polar residues" evidence="1">
    <location>
        <begin position="266"/>
        <end position="280"/>
    </location>
</feature>
<gene>
    <name evidence="3" type="ORF">D9756_007631</name>
</gene>
<dbReference type="SMART" id="SM00546">
    <property type="entry name" value="CUE"/>
    <property type="match status" value="1"/>
</dbReference>
<dbReference type="GO" id="GO:0005737">
    <property type="term" value="C:cytoplasm"/>
    <property type="evidence" value="ECO:0007669"/>
    <property type="project" value="TreeGrafter"/>
</dbReference>
<sequence length="442" mass="47655">MVDKTQPDPAQSQLEGYQVDAPDVGPPLTSPPAEDKAGSTSASPPTVPTTTKPSPLTDQSMTNNNTRLSPSLTPEARPTETVMTQNEPRDPQVAALKAIFPDYDEAILQSVLESVNGSQDRAIDLLLGMSDPNFKSDTPPVVQQPQMTQEDLDEQLARRLMLEEQQQAQQWQQRQRPHRRSSRMQGQQQQQPQQPGPTPVGDKDTMTEIQEQFSKYAEIGRKNFGALVSKVKSKIQEFDKPDAGGSGSGVQPTWSGSGGTSYHDPNATSQMPPPRTNYQAYQGHHAATGIPAPLTNTVISQPAAFYDPNPSSQPTSPQTQPTSPSFPERKTMQPSVSNEGYAVEPIPSSTGDALASISASTTSQPAQPATTNATSGGNFSASVPPRGPSPANPIDGGKLGLLPKRPISLIRDPPQTQQQAHRHDSDEDALEYAENPFDDDRK</sequence>
<dbReference type="OrthoDB" id="9942608at2759"/>
<feature type="compositionally biased region" description="Low complexity" evidence="1">
    <location>
        <begin position="183"/>
        <end position="193"/>
    </location>
</feature>
<feature type="compositionally biased region" description="Low complexity" evidence="1">
    <location>
        <begin position="163"/>
        <end position="174"/>
    </location>
</feature>
<dbReference type="PROSITE" id="PS51140">
    <property type="entry name" value="CUE"/>
    <property type="match status" value="1"/>
</dbReference>
<feature type="compositionally biased region" description="Polar residues" evidence="1">
    <location>
        <begin position="58"/>
        <end position="72"/>
    </location>
</feature>
<accession>A0A8H5FWX7</accession>
<dbReference type="PANTHER" id="PTHR16461:SF5">
    <property type="entry name" value="TOLL-INTERACTING PROTEIN"/>
    <property type="match status" value="1"/>
</dbReference>